<dbReference type="EMBL" id="AGBZ02000003">
    <property type="protein sequence ID" value="KAI92427.1"/>
    <property type="molecule type" value="Genomic_DNA"/>
</dbReference>
<name>A0AAI9T2V0_SPIME</name>
<dbReference type="Gene3D" id="3.90.180.10">
    <property type="entry name" value="Medium-chain alcohol dehydrogenases, catalytic domain"/>
    <property type="match status" value="1"/>
</dbReference>
<dbReference type="GO" id="GO:0016491">
    <property type="term" value="F:oxidoreductase activity"/>
    <property type="evidence" value="ECO:0007669"/>
    <property type="project" value="UniProtKB-KW"/>
</dbReference>
<evidence type="ECO:0000313" key="9">
    <source>
        <dbReference type="EMBL" id="KAI92427.1"/>
    </source>
</evidence>
<proteinExistence type="inferred from homology"/>
<gene>
    <name evidence="9" type="ORF">SPM_004475</name>
</gene>
<dbReference type="Pfam" id="PF08240">
    <property type="entry name" value="ADH_N"/>
    <property type="match status" value="1"/>
</dbReference>
<feature type="domain" description="Alcohol dehydrogenase-like N-terminal" evidence="8">
    <location>
        <begin position="25"/>
        <end position="137"/>
    </location>
</feature>
<comment type="caution">
    <text evidence="9">The sequence shown here is derived from an EMBL/GenBank/DDBJ whole genome shotgun (WGS) entry which is preliminary data.</text>
</comment>
<dbReference type="RefSeq" id="WP_004028340.1">
    <property type="nucleotide sequence ID" value="NZ_AGBZ02000003.1"/>
</dbReference>
<dbReference type="InterPro" id="IPR013149">
    <property type="entry name" value="ADH-like_C"/>
</dbReference>
<dbReference type="SUPFAM" id="SSF51735">
    <property type="entry name" value="NAD(P)-binding Rossmann-fold domains"/>
    <property type="match status" value="1"/>
</dbReference>
<dbReference type="InterPro" id="IPR011032">
    <property type="entry name" value="GroES-like_sf"/>
</dbReference>
<protein>
    <submittedName>
        <fullName evidence="9">Alcohol dehydrogenase</fullName>
    </submittedName>
</protein>
<dbReference type="Pfam" id="PF00107">
    <property type="entry name" value="ADH_zinc_N"/>
    <property type="match status" value="1"/>
</dbReference>
<dbReference type="Proteomes" id="UP000004057">
    <property type="component" value="Unassembled WGS sequence"/>
</dbReference>
<organism evidence="9 10">
    <name type="scientific">Spiroplasma melliferum KC3</name>
    <dbReference type="NCBI Taxonomy" id="570509"/>
    <lineage>
        <taxon>Bacteria</taxon>
        <taxon>Bacillati</taxon>
        <taxon>Mycoplasmatota</taxon>
        <taxon>Mollicutes</taxon>
        <taxon>Entomoplasmatales</taxon>
        <taxon>Spiroplasmataceae</taxon>
        <taxon>Spiroplasma</taxon>
    </lineage>
</organism>
<dbReference type="PANTHER" id="PTHR42813:SF4">
    <property type="entry name" value="NADP-DEPENDENT ISOPROPANOL DEHYDROGENASE"/>
    <property type="match status" value="1"/>
</dbReference>
<dbReference type="AlphaFoldDB" id="A0AAI9T2V0"/>
<dbReference type="GO" id="GO:0008270">
    <property type="term" value="F:zinc ion binding"/>
    <property type="evidence" value="ECO:0007669"/>
    <property type="project" value="InterPro"/>
</dbReference>
<dbReference type="Gene3D" id="3.40.50.720">
    <property type="entry name" value="NAD(P)-binding Rossmann-like Domain"/>
    <property type="match status" value="1"/>
</dbReference>
<keyword evidence="4 6" id="KW-0862">Zinc</keyword>
<dbReference type="PANTHER" id="PTHR42813">
    <property type="entry name" value="ZINC-TYPE ALCOHOL DEHYDROGENASE-LIKE"/>
    <property type="match status" value="1"/>
</dbReference>
<evidence type="ECO:0000256" key="2">
    <source>
        <dbReference type="ARBA" id="ARBA00008072"/>
    </source>
</evidence>
<evidence type="ECO:0000256" key="3">
    <source>
        <dbReference type="ARBA" id="ARBA00022723"/>
    </source>
</evidence>
<evidence type="ECO:0000256" key="6">
    <source>
        <dbReference type="RuleBase" id="RU361277"/>
    </source>
</evidence>
<dbReference type="InterPro" id="IPR013154">
    <property type="entry name" value="ADH-like_N"/>
</dbReference>
<accession>A0AAI9T2V0</accession>
<dbReference type="SUPFAM" id="SSF50129">
    <property type="entry name" value="GroES-like"/>
    <property type="match status" value="1"/>
</dbReference>
<dbReference type="InterPro" id="IPR002328">
    <property type="entry name" value="ADH_Zn_CS"/>
</dbReference>
<keyword evidence="3 6" id="KW-0479">Metal-binding</keyword>
<reference evidence="9 10" key="1">
    <citation type="journal article" date="2012" name="J. Proteome Res.">
        <title>Application of Spiroplasma melliferum proteogenomic profiling for the discovery of virulence factors and pathogenicity mechanisms in host-associated spiroplasmas.</title>
        <authorList>
            <person name="Alexeev D."/>
            <person name="Kostrjukova E."/>
            <person name="Aliper A."/>
            <person name="Popenko A."/>
            <person name="Bazaleev N."/>
            <person name="Tyakht A."/>
            <person name="Selezneva O."/>
            <person name="Akopian T."/>
            <person name="Prichodko E."/>
            <person name="Kondratov I."/>
            <person name="Chukin M."/>
            <person name="Demina I."/>
            <person name="Galyamina M."/>
            <person name="Kamashev D."/>
            <person name="Vanyushkina A."/>
            <person name="Ladygina V."/>
            <person name="Levitskii S."/>
            <person name="Lazarev V."/>
            <person name="Govorun V."/>
        </authorList>
    </citation>
    <scope>NUCLEOTIDE SEQUENCE [LARGE SCALE GENOMIC DNA]</scope>
    <source>
        <strain evidence="9 10">KC3</strain>
    </source>
</reference>
<comment type="similarity">
    <text evidence="2 6">Belongs to the zinc-containing alcohol dehydrogenase family.</text>
</comment>
<evidence type="ECO:0000259" key="7">
    <source>
        <dbReference type="Pfam" id="PF00107"/>
    </source>
</evidence>
<comment type="cofactor">
    <cofactor evidence="1 6">
        <name>Zn(2+)</name>
        <dbReference type="ChEBI" id="CHEBI:29105"/>
    </cofactor>
</comment>
<dbReference type="PROSITE" id="PS00059">
    <property type="entry name" value="ADH_ZINC"/>
    <property type="match status" value="1"/>
</dbReference>
<evidence type="ECO:0000256" key="5">
    <source>
        <dbReference type="ARBA" id="ARBA00023002"/>
    </source>
</evidence>
<evidence type="ECO:0000256" key="4">
    <source>
        <dbReference type="ARBA" id="ARBA00022833"/>
    </source>
</evidence>
<dbReference type="InterPro" id="IPR036291">
    <property type="entry name" value="NAD(P)-bd_dom_sf"/>
</dbReference>
<feature type="domain" description="Alcohol dehydrogenase-like C-terminal" evidence="7">
    <location>
        <begin position="177"/>
        <end position="283"/>
    </location>
</feature>
<evidence type="ECO:0000313" key="10">
    <source>
        <dbReference type="Proteomes" id="UP000004057"/>
    </source>
</evidence>
<evidence type="ECO:0000259" key="8">
    <source>
        <dbReference type="Pfam" id="PF08240"/>
    </source>
</evidence>
<sequence>MQALIFQGKKKIEWTETNEPIIKKATDIIVKIEGFTFSHADYRPYLGYDNSVVPNTIMGHEGVGIVTAIGDDVTKLKIGDRVAIGCVTHCNICQWCEQKAFANCTNGGFILGTKINGTHAEYVRVPYGENSVIKIPKTMNLTDALMLSDVLPTGYENVIKKIDLKQINNVAIIGDGPIGLGILLLLNKYNKKIDIYGHHNQKLNYFKKMGAHKIYDSTLTTFDIKYDLVIECVGNDRGTFEQAQQMINFNGTIITIGVFKKPVVFNLQQLWNQNITIHTGILNCYTLKELVLKIENKEIIPKYLVSKTFNKNEVLKAYETFMETDIFKVVVKL</sequence>
<keyword evidence="5" id="KW-0560">Oxidoreductase</keyword>
<evidence type="ECO:0000256" key="1">
    <source>
        <dbReference type="ARBA" id="ARBA00001947"/>
    </source>
</evidence>